<protein>
    <submittedName>
        <fullName evidence="1">Uncharacterized protein</fullName>
    </submittedName>
</protein>
<sequence>MSKKHFRIERVADAPSLEKTFEPTLQLFKGKGLPVDKVMGYLRDTTEFDLIEKEYLRYVQVRQEIEALLSQGQTWQTVYDSAVSRQELWTLEAFLDAIEAQQGSKIESIDHLSGITEIEDREALASVVTHGRESKYLRALRKAIEDGAVLSDLQQVEPAGFGLAPSWTGSSGEEANKQTMILWAIGEGYVISFRSYDKVSPHLRSIANDLNAPYSVVIDAFEAYHERRKTLHAN</sequence>
<organism evidence="1 2">
    <name type="scientific">Pontibacter ummariensis</name>
    <dbReference type="NCBI Taxonomy" id="1610492"/>
    <lineage>
        <taxon>Bacteria</taxon>
        <taxon>Pseudomonadati</taxon>
        <taxon>Bacteroidota</taxon>
        <taxon>Cytophagia</taxon>
        <taxon>Cytophagales</taxon>
        <taxon>Hymenobacteraceae</taxon>
        <taxon>Pontibacter</taxon>
    </lineage>
</organism>
<evidence type="ECO:0000313" key="1">
    <source>
        <dbReference type="EMBL" id="SNS36292.1"/>
    </source>
</evidence>
<dbReference type="Proteomes" id="UP000198432">
    <property type="component" value="Unassembled WGS sequence"/>
</dbReference>
<dbReference type="AlphaFoldDB" id="A0A239DX63"/>
<dbReference type="RefSeq" id="WP_089318564.1">
    <property type="nucleotide sequence ID" value="NZ_FZOQ01000005.1"/>
</dbReference>
<accession>A0A239DX63</accession>
<reference evidence="2" key="1">
    <citation type="submission" date="2017-06" db="EMBL/GenBank/DDBJ databases">
        <authorList>
            <person name="Varghese N."/>
            <person name="Submissions S."/>
        </authorList>
    </citation>
    <scope>NUCLEOTIDE SEQUENCE [LARGE SCALE GENOMIC DNA]</scope>
    <source>
        <strain evidence="2">NKM1</strain>
    </source>
</reference>
<gene>
    <name evidence="1" type="ORF">SAMN06296052_105140</name>
</gene>
<name>A0A239DX63_9BACT</name>
<dbReference type="EMBL" id="FZOQ01000005">
    <property type="protein sequence ID" value="SNS36292.1"/>
    <property type="molecule type" value="Genomic_DNA"/>
</dbReference>
<keyword evidence="2" id="KW-1185">Reference proteome</keyword>
<proteinExistence type="predicted"/>
<evidence type="ECO:0000313" key="2">
    <source>
        <dbReference type="Proteomes" id="UP000198432"/>
    </source>
</evidence>